<organism evidence="1 2">
    <name type="scientific">Actinoplanes xinjiangensis</name>
    <dbReference type="NCBI Taxonomy" id="512350"/>
    <lineage>
        <taxon>Bacteria</taxon>
        <taxon>Bacillati</taxon>
        <taxon>Actinomycetota</taxon>
        <taxon>Actinomycetes</taxon>
        <taxon>Micromonosporales</taxon>
        <taxon>Micromonosporaceae</taxon>
        <taxon>Actinoplanes</taxon>
    </lineage>
</organism>
<keyword evidence="2" id="KW-1185">Reference proteome</keyword>
<dbReference type="RefSeq" id="WP_109596153.1">
    <property type="nucleotide sequence ID" value="NZ_BONA01000061.1"/>
</dbReference>
<dbReference type="EMBL" id="QGGR01000011">
    <property type="protein sequence ID" value="PWK45156.1"/>
    <property type="molecule type" value="Genomic_DNA"/>
</dbReference>
<reference evidence="1 2" key="1">
    <citation type="submission" date="2018-05" db="EMBL/GenBank/DDBJ databases">
        <title>Genomic Encyclopedia of Archaeal and Bacterial Type Strains, Phase II (KMG-II): from individual species to whole genera.</title>
        <authorList>
            <person name="Goeker M."/>
        </authorList>
    </citation>
    <scope>NUCLEOTIDE SEQUENCE [LARGE SCALE GENOMIC DNA]</scope>
    <source>
        <strain evidence="1 2">DSM 45184</strain>
    </source>
</reference>
<comment type="caution">
    <text evidence="1">The sequence shown here is derived from an EMBL/GenBank/DDBJ whole genome shotgun (WGS) entry which is preliminary data.</text>
</comment>
<proteinExistence type="predicted"/>
<dbReference type="InterPro" id="IPR036390">
    <property type="entry name" value="WH_DNA-bd_sf"/>
</dbReference>
<evidence type="ECO:0000313" key="1">
    <source>
        <dbReference type="EMBL" id="PWK45156.1"/>
    </source>
</evidence>
<dbReference type="SUPFAM" id="SSF46785">
    <property type="entry name" value="Winged helix' DNA-binding domain"/>
    <property type="match status" value="1"/>
</dbReference>
<dbReference type="OrthoDB" id="3730926at2"/>
<evidence type="ECO:0000313" key="2">
    <source>
        <dbReference type="Proteomes" id="UP000245697"/>
    </source>
</evidence>
<dbReference type="CDD" id="cd00090">
    <property type="entry name" value="HTH_ARSR"/>
    <property type="match status" value="1"/>
</dbReference>
<dbReference type="Gene3D" id="1.10.10.10">
    <property type="entry name" value="Winged helix-like DNA-binding domain superfamily/Winged helix DNA-binding domain"/>
    <property type="match status" value="1"/>
</dbReference>
<accession>A0A316FCE8</accession>
<dbReference type="AlphaFoldDB" id="A0A316FCE8"/>
<name>A0A316FCE8_9ACTN</name>
<sequence length="169" mass="18232">MSDTDRLAALEQRVAELEQRFESRESPGEPAPTPDAELFWALEGLASRVDDPGAVLITGHVTLPDGRAARWQESAGTRDLLDGDWTQQVAALAALAHPARIRLLQRILHGAGTAAELTQVDGIGTSGQVYHHLRQLVAAGWLHTRGGGRYEVPAARVVPLLTLLLGARR</sequence>
<dbReference type="InterPro" id="IPR011991">
    <property type="entry name" value="ArsR-like_HTH"/>
</dbReference>
<dbReference type="InterPro" id="IPR036388">
    <property type="entry name" value="WH-like_DNA-bd_sf"/>
</dbReference>
<dbReference type="Proteomes" id="UP000245697">
    <property type="component" value="Unassembled WGS sequence"/>
</dbReference>
<gene>
    <name evidence="1" type="ORF">BC793_111130</name>
</gene>
<protein>
    <submittedName>
        <fullName evidence="1">Helix-turn-helix protein</fullName>
    </submittedName>
</protein>